<evidence type="ECO:0000313" key="3">
    <source>
        <dbReference type="Proteomes" id="UP000788262"/>
    </source>
</evidence>
<reference evidence="2 3" key="1">
    <citation type="submission" date="2021-02" db="EMBL/GenBank/DDBJ databases">
        <title>Whole genome sequencing of Streptomyces actuosus VRA1.</title>
        <authorList>
            <person name="Sen G."/>
            <person name="Sen A."/>
        </authorList>
    </citation>
    <scope>NUCLEOTIDE SEQUENCE [LARGE SCALE GENOMIC DNA]</scope>
    <source>
        <strain evidence="2 3">VRA1</strain>
    </source>
</reference>
<comment type="caution">
    <text evidence="2">The sequence shown here is derived from an EMBL/GenBank/DDBJ whole genome shotgun (WGS) entry which is preliminary data.</text>
</comment>
<evidence type="ECO:0000256" key="1">
    <source>
        <dbReference type="SAM" id="MobiDB-lite"/>
    </source>
</evidence>
<proteinExistence type="predicted"/>
<evidence type="ECO:0000313" key="2">
    <source>
        <dbReference type="EMBL" id="MBN0048874.1"/>
    </source>
</evidence>
<dbReference type="Proteomes" id="UP000788262">
    <property type="component" value="Unassembled WGS sequence"/>
</dbReference>
<dbReference type="EMBL" id="JAFFZS010000050">
    <property type="protein sequence ID" value="MBN0048874.1"/>
    <property type="molecule type" value="Genomic_DNA"/>
</dbReference>
<protein>
    <submittedName>
        <fullName evidence="2">Uncharacterized protein</fullName>
    </submittedName>
</protein>
<feature type="compositionally biased region" description="Low complexity" evidence="1">
    <location>
        <begin position="35"/>
        <end position="49"/>
    </location>
</feature>
<organism evidence="2 3">
    <name type="scientific">Streptomyces actuosus</name>
    <dbReference type="NCBI Taxonomy" id="1885"/>
    <lineage>
        <taxon>Bacteria</taxon>
        <taxon>Bacillati</taxon>
        <taxon>Actinomycetota</taxon>
        <taxon>Actinomycetes</taxon>
        <taxon>Kitasatosporales</taxon>
        <taxon>Streptomycetaceae</taxon>
        <taxon>Streptomyces</taxon>
    </lineage>
</organism>
<keyword evidence="3" id="KW-1185">Reference proteome</keyword>
<sequence length="187" mass="19189">MTSRASNGRHMVNTALAYSTDWSSPGTALVAYRCSSTASPSNRAASRSPGLLAGDAQGRPVGPPDHEGALRDPAGHTCTSAATNEPELSGSPTVSADGPPLSPTPARLSGSGSEDDTLVERFLAAEPVRLPALPTKPPKPPVVEREPGVGRCRPLALAVQSLFGGKQKGPGGRGSALQVVDHWLVDQ</sequence>
<gene>
    <name evidence="2" type="ORF">JS756_33285</name>
</gene>
<accession>A0ABS2W0R2</accession>
<feature type="region of interest" description="Disordered" evidence="1">
    <location>
        <begin position="34"/>
        <end position="115"/>
    </location>
</feature>
<feature type="compositionally biased region" description="Basic and acidic residues" evidence="1">
    <location>
        <begin position="64"/>
        <end position="74"/>
    </location>
</feature>
<name>A0ABS2W0R2_STRAS</name>